<dbReference type="PRINTS" id="PR00111">
    <property type="entry name" value="ABHYDROLASE"/>
</dbReference>
<comment type="caution">
    <text evidence="10">The sequence shown here is derived from an EMBL/GenBank/DDBJ whole genome shotgun (WGS) entry which is preliminary data.</text>
</comment>
<evidence type="ECO:0000256" key="6">
    <source>
        <dbReference type="ARBA" id="ARBA00022833"/>
    </source>
</evidence>
<dbReference type="PROSITE" id="PS51747">
    <property type="entry name" value="CYT_DCMP_DEAMINASES_2"/>
    <property type="match status" value="1"/>
</dbReference>
<evidence type="ECO:0000256" key="5">
    <source>
        <dbReference type="ARBA" id="ARBA00022801"/>
    </source>
</evidence>
<dbReference type="OrthoDB" id="9802676at2"/>
<keyword evidence="5 8" id="KW-0378">Hydrolase</keyword>
<dbReference type="HAMAP" id="MF_00972">
    <property type="entry name" value="tRNA_aden_deaminase"/>
    <property type="match status" value="1"/>
</dbReference>
<feature type="binding site" evidence="8">
    <location>
        <position position="88"/>
    </location>
    <ligand>
        <name>Zn(2+)</name>
        <dbReference type="ChEBI" id="CHEBI:29105"/>
        <note>catalytic</note>
    </ligand>
</feature>
<dbReference type="PROSITE" id="PS00903">
    <property type="entry name" value="CYT_DCMP_DEAMINASES_1"/>
    <property type="match status" value="1"/>
</dbReference>
<accession>A0A4Z0C099</accession>
<comment type="similarity">
    <text evidence="1">Belongs to the cytidine and deoxycytidylate deaminase family. ADAT2 subfamily.</text>
</comment>
<dbReference type="GO" id="GO:0052717">
    <property type="term" value="F:tRNA-specific adenosine-34 deaminase activity"/>
    <property type="evidence" value="ECO:0007669"/>
    <property type="project" value="UniProtKB-UniRule"/>
</dbReference>
<keyword evidence="6 8" id="KW-0862">Zinc</keyword>
<dbReference type="GO" id="GO:0008270">
    <property type="term" value="F:zinc ion binding"/>
    <property type="evidence" value="ECO:0007669"/>
    <property type="project" value="UniProtKB-UniRule"/>
</dbReference>
<dbReference type="Proteomes" id="UP000297564">
    <property type="component" value="Unassembled WGS sequence"/>
</dbReference>
<evidence type="ECO:0000256" key="1">
    <source>
        <dbReference type="ARBA" id="ARBA00010669"/>
    </source>
</evidence>
<keyword evidence="11" id="KW-1185">Reference proteome</keyword>
<dbReference type="GO" id="GO:0002100">
    <property type="term" value="P:tRNA wobble adenosine to inosine editing"/>
    <property type="evidence" value="ECO:0007669"/>
    <property type="project" value="UniProtKB-UniRule"/>
</dbReference>
<evidence type="ECO:0000259" key="9">
    <source>
        <dbReference type="PROSITE" id="PS51747"/>
    </source>
</evidence>
<reference evidence="10 11" key="1">
    <citation type="submission" date="2019-03" db="EMBL/GenBank/DDBJ databases">
        <title>Ramlibacter rhizophilus CCTCC AB2015357, whole genome shotgun sequence.</title>
        <authorList>
            <person name="Zhang X."/>
            <person name="Feng G."/>
            <person name="Zhu H."/>
        </authorList>
    </citation>
    <scope>NUCLEOTIDE SEQUENCE [LARGE SCALE GENOMIC DNA]</scope>
    <source>
        <strain evidence="10 11">CCTCC AB2015357</strain>
    </source>
</reference>
<dbReference type="PRINTS" id="PR00412">
    <property type="entry name" value="EPOXHYDRLASE"/>
</dbReference>
<evidence type="ECO:0000256" key="2">
    <source>
        <dbReference type="ARBA" id="ARBA00011738"/>
    </source>
</evidence>
<dbReference type="CDD" id="cd01285">
    <property type="entry name" value="nucleoside_deaminase"/>
    <property type="match status" value="1"/>
</dbReference>
<gene>
    <name evidence="8 10" type="primary">tadA</name>
    <name evidence="10" type="ORF">EZ242_04180</name>
</gene>
<evidence type="ECO:0000313" key="11">
    <source>
        <dbReference type="Proteomes" id="UP000297564"/>
    </source>
</evidence>
<keyword evidence="3 8" id="KW-0819">tRNA processing</keyword>
<dbReference type="InterPro" id="IPR000639">
    <property type="entry name" value="Epox_hydrolase-like"/>
</dbReference>
<comment type="function">
    <text evidence="8">Catalyzes the deamination of adenosine to inosine at the wobble position 34 of tRNA(Arg2).</text>
</comment>
<dbReference type="InterPro" id="IPR058535">
    <property type="entry name" value="MafB19-deam"/>
</dbReference>
<protein>
    <recommendedName>
        <fullName evidence="8">tRNA-specific adenosine deaminase</fullName>
        <ecNumber evidence="8">3.5.4.33</ecNumber>
    </recommendedName>
</protein>
<comment type="subunit">
    <text evidence="2 8">Homodimer.</text>
</comment>
<dbReference type="EMBL" id="SMLL01000001">
    <property type="protein sequence ID" value="TFZ04953.1"/>
    <property type="molecule type" value="Genomic_DNA"/>
</dbReference>
<comment type="cofactor">
    <cofactor evidence="8">
        <name>Zn(2+)</name>
        <dbReference type="ChEBI" id="CHEBI:29105"/>
    </cofactor>
    <text evidence="8">Binds 1 zinc ion per subunit.</text>
</comment>
<evidence type="ECO:0000256" key="8">
    <source>
        <dbReference type="HAMAP-Rule" id="MF_00972"/>
    </source>
</evidence>
<proteinExistence type="inferred from homology"/>
<dbReference type="Gene3D" id="3.40.50.1820">
    <property type="entry name" value="alpha/beta hydrolase"/>
    <property type="match status" value="1"/>
</dbReference>
<dbReference type="EC" id="3.5.4.33" evidence="8"/>
<evidence type="ECO:0000256" key="4">
    <source>
        <dbReference type="ARBA" id="ARBA00022723"/>
    </source>
</evidence>
<evidence type="ECO:0000313" key="10">
    <source>
        <dbReference type="EMBL" id="TFZ04953.1"/>
    </source>
</evidence>
<dbReference type="FunFam" id="3.40.140.10:FF:000005">
    <property type="entry name" value="tRNA-specific adenosine deaminase"/>
    <property type="match status" value="1"/>
</dbReference>
<dbReference type="PANTHER" id="PTHR11079:SF202">
    <property type="entry name" value="TRNA-SPECIFIC ADENOSINE DEAMINASE"/>
    <property type="match status" value="1"/>
</dbReference>
<sequence>MNAARDERFMALALEQARLALAAGEVPVGAVVVQGERVVGTGRNAPVGAQDPTAHAEVQALREAARALGNYRLDGCELYVTLEPCAMCSGAMLHARLARVVWGAADPKTGAGGSVLDLFAHERLNHHTQVAGGVLAPECAALLADFFKARRQDQRSAAQPLREDALRTPEERFRDLPGYPWAPHYLSDLRSLGGLRLHYLDEGPRDAPLTWLCLHGNPAWSYLYRRMVPAFVEAGHRVVAPDLVGFGKSDKPKREDAHRFDWHRQVLLEFVERLDLQDVVLVVQDWGGLLGLTLPMEQPRRWRGLLVMNTTLATGEEPLSPGFLAWREMCARNPEFGVGRLFARGNPHLSAEECAAYDAPFPDRGHRAALRAFPPMVPQQPDDEGAAVSRRARSFWSTQWSGESLMVVGAQDPVLGLPVMEALRRHIRGCPPPRVIDEAGHFVQEHGEAIAREALDHFSHRLASREST</sequence>
<dbReference type="Pfam" id="PF00561">
    <property type="entry name" value="Abhydrolase_1"/>
    <property type="match status" value="1"/>
</dbReference>
<dbReference type="NCBIfam" id="NF002043">
    <property type="entry name" value="PRK00870.1"/>
    <property type="match status" value="1"/>
</dbReference>
<keyword evidence="4 8" id="KW-0479">Metal-binding</keyword>
<dbReference type="Gene3D" id="3.40.140.10">
    <property type="entry name" value="Cytidine Deaminase, domain 2"/>
    <property type="match status" value="1"/>
</dbReference>
<feature type="binding site" evidence="8">
    <location>
        <position position="85"/>
    </location>
    <ligand>
        <name>Zn(2+)</name>
        <dbReference type="ChEBI" id="CHEBI:29105"/>
        <note>catalytic</note>
    </ligand>
</feature>
<comment type="catalytic activity">
    <reaction evidence="7 8">
        <text>adenosine(34) in tRNA + H2O + H(+) = inosine(34) in tRNA + NH4(+)</text>
        <dbReference type="Rhea" id="RHEA:43168"/>
        <dbReference type="Rhea" id="RHEA-COMP:10373"/>
        <dbReference type="Rhea" id="RHEA-COMP:10374"/>
        <dbReference type="ChEBI" id="CHEBI:15377"/>
        <dbReference type="ChEBI" id="CHEBI:15378"/>
        <dbReference type="ChEBI" id="CHEBI:28938"/>
        <dbReference type="ChEBI" id="CHEBI:74411"/>
        <dbReference type="ChEBI" id="CHEBI:82852"/>
        <dbReference type="EC" id="3.5.4.33"/>
    </reaction>
</comment>
<evidence type="ECO:0000256" key="3">
    <source>
        <dbReference type="ARBA" id="ARBA00022694"/>
    </source>
</evidence>
<dbReference type="InterPro" id="IPR016192">
    <property type="entry name" value="APOBEC/CMP_deaminase_Zn-bd"/>
</dbReference>
<dbReference type="InterPro" id="IPR002125">
    <property type="entry name" value="CMP_dCMP_dom"/>
</dbReference>
<evidence type="ECO:0000256" key="7">
    <source>
        <dbReference type="ARBA" id="ARBA00048045"/>
    </source>
</evidence>
<dbReference type="SUPFAM" id="SSF53474">
    <property type="entry name" value="alpha/beta-Hydrolases"/>
    <property type="match status" value="1"/>
</dbReference>
<dbReference type="AlphaFoldDB" id="A0A4Z0C099"/>
<dbReference type="SUPFAM" id="SSF53927">
    <property type="entry name" value="Cytidine deaminase-like"/>
    <property type="match status" value="1"/>
</dbReference>
<feature type="binding site" evidence="8">
    <location>
        <position position="55"/>
    </location>
    <ligand>
        <name>Zn(2+)</name>
        <dbReference type="ChEBI" id="CHEBI:29105"/>
        <note>catalytic</note>
    </ligand>
</feature>
<organism evidence="10 11">
    <name type="scientific">Ramlibacter rhizophilus</name>
    <dbReference type="NCBI Taxonomy" id="1781167"/>
    <lineage>
        <taxon>Bacteria</taxon>
        <taxon>Pseudomonadati</taxon>
        <taxon>Pseudomonadota</taxon>
        <taxon>Betaproteobacteria</taxon>
        <taxon>Burkholderiales</taxon>
        <taxon>Comamonadaceae</taxon>
        <taxon>Ramlibacter</taxon>
    </lineage>
</organism>
<dbReference type="InterPro" id="IPR029058">
    <property type="entry name" value="AB_hydrolase_fold"/>
</dbReference>
<feature type="domain" description="CMP/dCMP-type deaminase" evidence="9">
    <location>
        <begin position="4"/>
        <end position="116"/>
    </location>
</feature>
<name>A0A4Z0C099_9BURK</name>
<dbReference type="InterPro" id="IPR000073">
    <property type="entry name" value="AB_hydrolase_1"/>
</dbReference>
<feature type="active site" description="Proton donor" evidence="8">
    <location>
        <position position="57"/>
    </location>
</feature>
<dbReference type="Pfam" id="PF14437">
    <property type="entry name" value="MafB19-deam"/>
    <property type="match status" value="1"/>
</dbReference>
<dbReference type="RefSeq" id="WP_135283836.1">
    <property type="nucleotide sequence ID" value="NZ_SMLL01000001.1"/>
</dbReference>
<dbReference type="PANTHER" id="PTHR11079">
    <property type="entry name" value="CYTOSINE DEAMINASE FAMILY MEMBER"/>
    <property type="match status" value="1"/>
</dbReference>
<dbReference type="NCBIfam" id="NF008113">
    <property type="entry name" value="PRK10860.1"/>
    <property type="match status" value="1"/>
</dbReference>
<dbReference type="InterPro" id="IPR016193">
    <property type="entry name" value="Cytidine_deaminase-like"/>
</dbReference>
<dbReference type="InterPro" id="IPR028883">
    <property type="entry name" value="tRNA_aden_deaminase"/>
</dbReference>